<accession>A0ACB8RXC5</accession>
<dbReference type="EMBL" id="MU275881">
    <property type="protein sequence ID" value="KAI0048823.1"/>
    <property type="molecule type" value="Genomic_DNA"/>
</dbReference>
<dbReference type="Proteomes" id="UP000814033">
    <property type="component" value="Unassembled WGS sequence"/>
</dbReference>
<reference evidence="1" key="2">
    <citation type="journal article" date="2022" name="New Phytol.">
        <title>Evolutionary transition to the ectomycorrhizal habit in the genomes of a hyperdiverse lineage of mushroom-forming fungi.</title>
        <authorList>
            <person name="Looney B."/>
            <person name="Miyauchi S."/>
            <person name="Morin E."/>
            <person name="Drula E."/>
            <person name="Courty P.E."/>
            <person name="Kohler A."/>
            <person name="Kuo A."/>
            <person name="LaButti K."/>
            <person name="Pangilinan J."/>
            <person name="Lipzen A."/>
            <person name="Riley R."/>
            <person name="Andreopoulos W."/>
            <person name="He G."/>
            <person name="Johnson J."/>
            <person name="Nolan M."/>
            <person name="Tritt A."/>
            <person name="Barry K.W."/>
            <person name="Grigoriev I.V."/>
            <person name="Nagy L.G."/>
            <person name="Hibbett D."/>
            <person name="Henrissat B."/>
            <person name="Matheny P.B."/>
            <person name="Labbe J."/>
            <person name="Martin F.M."/>
        </authorList>
    </citation>
    <scope>NUCLEOTIDE SEQUENCE</scope>
    <source>
        <strain evidence="1">FP105234-sp</strain>
    </source>
</reference>
<reference evidence="1" key="1">
    <citation type="submission" date="2021-02" db="EMBL/GenBank/DDBJ databases">
        <authorList>
            <consortium name="DOE Joint Genome Institute"/>
            <person name="Ahrendt S."/>
            <person name="Looney B.P."/>
            <person name="Miyauchi S."/>
            <person name="Morin E."/>
            <person name="Drula E."/>
            <person name="Courty P.E."/>
            <person name="Chicoki N."/>
            <person name="Fauchery L."/>
            <person name="Kohler A."/>
            <person name="Kuo A."/>
            <person name="Labutti K."/>
            <person name="Pangilinan J."/>
            <person name="Lipzen A."/>
            <person name="Riley R."/>
            <person name="Andreopoulos W."/>
            <person name="He G."/>
            <person name="Johnson J."/>
            <person name="Barry K.W."/>
            <person name="Grigoriev I.V."/>
            <person name="Nagy L."/>
            <person name="Hibbett D."/>
            <person name="Henrissat B."/>
            <person name="Matheny P.B."/>
            <person name="Labbe J."/>
            <person name="Martin F."/>
        </authorList>
    </citation>
    <scope>NUCLEOTIDE SEQUENCE</scope>
    <source>
        <strain evidence="1">FP105234-sp</strain>
    </source>
</reference>
<feature type="non-terminal residue" evidence="1">
    <location>
        <position position="1"/>
    </location>
</feature>
<evidence type="ECO:0000313" key="1">
    <source>
        <dbReference type="EMBL" id="KAI0048823.1"/>
    </source>
</evidence>
<protein>
    <submittedName>
        <fullName evidence="1">Uncharacterized protein</fullName>
    </submittedName>
</protein>
<gene>
    <name evidence="1" type="ORF">FA95DRAFT_1490296</name>
</gene>
<proteinExistence type="predicted"/>
<name>A0ACB8RXC5_9AGAM</name>
<comment type="caution">
    <text evidence="1">The sequence shown here is derived from an EMBL/GenBank/DDBJ whole genome shotgun (WGS) entry which is preliminary data.</text>
</comment>
<keyword evidence="2" id="KW-1185">Reference proteome</keyword>
<sequence length="88" mass="10176">PVVFDAEDVRETKKLDEVQNKADQLQETFQAMTGYGPEGWVPTERYELVLTLCKQLKDHALSSDLSAEEWAEVAAHWPFDNMDEEKYN</sequence>
<evidence type="ECO:0000313" key="2">
    <source>
        <dbReference type="Proteomes" id="UP000814033"/>
    </source>
</evidence>
<organism evidence="1 2">
    <name type="scientific">Auriscalpium vulgare</name>
    <dbReference type="NCBI Taxonomy" id="40419"/>
    <lineage>
        <taxon>Eukaryota</taxon>
        <taxon>Fungi</taxon>
        <taxon>Dikarya</taxon>
        <taxon>Basidiomycota</taxon>
        <taxon>Agaricomycotina</taxon>
        <taxon>Agaricomycetes</taxon>
        <taxon>Russulales</taxon>
        <taxon>Auriscalpiaceae</taxon>
        <taxon>Auriscalpium</taxon>
    </lineage>
</organism>